<feature type="transmembrane region" description="Helical" evidence="1">
    <location>
        <begin position="246"/>
        <end position="264"/>
    </location>
</feature>
<evidence type="ECO:0000259" key="2">
    <source>
        <dbReference type="Pfam" id="PF14258"/>
    </source>
</evidence>
<name>A0A853BZC6_9ACTN</name>
<feature type="domain" description="DUF4350" evidence="2">
    <location>
        <begin position="51"/>
        <end position="215"/>
    </location>
</feature>
<dbReference type="Proteomes" id="UP000530424">
    <property type="component" value="Unassembled WGS sequence"/>
</dbReference>
<keyword evidence="1" id="KW-0472">Membrane</keyword>
<evidence type="ECO:0000313" key="4">
    <source>
        <dbReference type="Proteomes" id="UP000530424"/>
    </source>
</evidence>
<evidence type="ECO:0000256" key="1">
    <source>
        <dbReference type="SAM" id="Phobius"/>
    </source>
</evidence>
<sequence>MTATATEPLRPARLWQRYRWPIVVGVCFVLAVGVALWTGGGDDEYGGDLDPRNTGPEGAQAVAKVLDGEGVDVTIVRSADELADAEVDASTTVLVTGAESLASSTVRHLRREAGEARLVLADPPSYVIDEIEELDTRISGDVDDVAADCGDPLYDGLALTVDTATAYEREGCFPTDDGHLLVTGGSGTVYLGAAEALTNDQVLRGDNAAVVLRLLGQEERLVWYVPSLEDTVDGEAVSLSALLPRWIGPGLWMAALALVALVLWRYRRLGPLSTEPLPVVVRAVETARSRGRMYRKGGDRAHAATALRTAARRRLAERLALGRQASEDAVIDAVAARLDRRREDVAVRLSDAGPVPDTDARLVHLAQELSELIREVPRG</sequence>
<keyword evidence="4" id="KW-1185">Reference proteome</keyword>
<evidence type="ECO:0000313" key="3">
    <source>
        <dbReference type="EMBL" id="NYJ00126.1"/>
    </source>
</evidence>
<protein>
    <recommendedName>
        <fullName evidence="2">DUF4350 domain-containing protein</fullName>
    </recommendedName>
</protein>
<proteinExistence type="predicted"/>
<dbReference type="InterPro" id="IPR025646">
    <property type="entry name" value="DUF4350"/>
</dbReference>
<dbReference type="AlphaFoldDB" id="A0A853BZC6"/>
<dbReference type="EMBL" id="JACCFP010000001">
    <property type="protein sequence ID" value="NYJ00126.1"/>
    <property type="molecule type" value="Genomic_DNA"/>
</dbReference>
<organism evidence="3 4">
    <name type="scientific">Nocardioides thalensis</name>
    <dbReference type="NCBI Taxonomy" id="1914755"/>
    <lineage>
        <taxon>Bacteria</taxon>
        <taxon>Bacillati</taxon>
        <taxon>Actinomycetota</taxon>
        <taxon>Actinomycetes</taxon>
        <taxon>Propionibacteriales</taxon>
        <taxon>Nocardioidaceae</taxon>
        <taxon>Nocardioides</taxon>
    </lineage>
</organism>
<reference evidence="3 4" key="1">
    <citation type="submission" date="2020-07" db="EMBL/GenBank/DDBJ databases">
        <title>Sequencing the genomes of 1000 actinobacteria strains.</title>
        <authorList>
            <person name="Klenk H.-P."/>
        </authorList>
    </citation>
    <scope>NUCLEOTIDE SEQUENCE [LARGE SCALE GENOMIC DNA]</scope>
    <source>
        <strain evidence="3 4">DSM 103833</strain>
    </source>
</reference>
<comment type="caution">
    <text evidence="3">The sequence shown here is derived from an EMBL/GenBank/DDBJ whole genome shotgun (WGS) entry which is preliminary data.</text>
</comment>
<feature type="transmembrane region" description="Helical" evidence="1">
    <location>
        <begin position="20"/>
        <end position="39"/>
    </location>
</feature>
<gene>
    <name evidence="3" type="ORF">HNR19_000824</name>
</gene>
<accession>A0A853BZC6</accession>
<dbReference type="RefSeq" id="WP_179666761.1">
    <property type="nucleotide sequence ID" value="NZ_JACCFP010000001.1"/>
</dbReference>
<keyword evidence="1" id="KW-1133">Transmembrane helix</keyword>
<keyword evidence="1" id="KW-0812">Transmembrane</keyword>
<dbReference type="Pfam" id="PF14258">
    <property type="entry name" value="DUF4350"/>
    <property type="match status" value="1"/>
</dbReference>